<gene>
    <name evidence="1" type="ORF">FHS26_004369</name>
</gene>
<sequence length="183" mass="19694">MRRLYPKLRIQLYEMNRESIQEGLVVNRYDISVLRLQKQRWPLFISGSLSGCNRLPRGEWTKGSVMGLFDGLGSVVSDVLNGRPVNLLAVAEDVLQNAGGLDGVLAQLNQSGLGHQVASWIGTGDNIPITADQIRAALSSEQLQALASKLGIDISKVPELLAEHLPTAVDQASPNGTLPLSAS</sequence>
<name>A0A7W5BP82_9HYPH</name>
<dbReference type="Pfam" id="PF20159">
    <property type="entry name" value="YidB"/>
    <property type="match status" value="1"/>
</dbReference>
<keyword evidence="2" id="KW-1185">Reference proteome</keyword>
<dbReference type="Gene3D" id="1.10.10.690">
    <property type="entry name" value="YidB-like"/>
    <property type="match status" value="1"/>
</dbReference>
<dbReference type="Proteomes" id="UP000518315">
    <property type="component" value="Unassembled WGS sequence"/>
</dbReference>
<proteinExistence type="predicted"/>
<evidence type="ECO:0000313" key="1">
    <source>
        <dbReference type="EMBL" id="MBB3136612.1"/>
    </source>
</evidence>
<evidence type="ECO:0000313" key="2">
    <source>
        <dbReference type="Proteomes" id="UP000518315"/>
    </source>
</evidence>
<dbReference type="SUPFAM" id="SSF140804">
    <property type="entry name" value="YidB-like"/>
    <property type="match status" value="1"/>
</dbReference>
<organism evidence="1 2">
    <name type="scientific">Rhizobium pisi</name>
    <dbReference type="NCBI Taxonomy" id="574561"/>
    <lineage>
        <taxon>Bacteria</taxon>
        <taxon>Pseudomonadati</taxon>
        <taxon>Pseudomonadota</taxon>
        <taxon>Alphaproteobacteria</taxon>
        <taxon>Hyphomicrobiales</taxon>
        <taxon>Rhizobiaceae</taxon>
        <taxon>Rhizobium/Agrobacterium group</taxon>
        <taxon>Rhizobium</taxon>
    </lineage>
</organism>
<dbReference type="InterPro" id="IPR027405">
    <property type="entry name" value="YidB-like"/>
</dbReference>
<dbReference type="EMBL" id="JACHXH010000016">
    <property type="protein sequence ID" value="MBB3136612.1"/>
    <property type="molecule type" value="Genomic_DNA"/>
</dbReference>
<comment type="caution">
    <text evidence="1">The sequence shown here is derived from an EMBL/GenBank/DDBJ whole genome shotgun (WGS) entry which is preliminary data.</text>
</comment>
<dbReference type="InterPro" id="IPR045372">
    <property type="entry name" value="YidB"/>
</dbReference>
<dbReference type="AlphaFoldDB" id="A0A7W5BP82"/>
<reference evidence="1 2" key="1">
    <citation type="submission" date="2020-08" db="EMBL/GenBank/DDBJ databases">
        <title>Genomic Encyclopedia of Type Strains, Phase III (KMG-III): the genomes of soil and plant-associated and newly described type strains.</title>
        <authorList>
            <person name="Whitman W."/>
        </authorList>
    </citation>
    <scope>NUCLEOTIDE SEQUENCE [LARGE SCALE GENOMIC DNA]</scope>
    <source>
        <strain evidence="1 2">CECT 4113</strain>
    </source>
</reference>
<accession>A0A7W5BP82</accession>
<protein>
    <submittedName>
        <fullName evidence="1">Uncharacterized protein YidB (DUF937 family)</fullName>
    </submittedName>
</protein>